<organism evidence="3 4">
    <name type="scientific">Bifidobacterium scardovii</name>
    <dbReference type="NCBI Taxonomy" id="158787"/>
    <lineage>
        <taxon>Bacteria</taxon>
        <taxon>Bacillati</taxon>
        <taxon>Actinomycetota</taxon>
        <taxon>Actinomycetes</taxon>
        <taxon>Bifidobacteriales</taxon>
        <taxon>Bifidobacteriaceae</taxon>
        <taxon>Bifidobacterium</taxon>
    </lineage>
</organism>
<dbReference type="RefSeq" id="WP_033518121.1">
    <property type="nucleotide sequence ID" value="NZ_CAUPKV010000007.1"/>
</dbReference>
<dbReference type="AlphaFoldDB" id="A0A087DH63"/>
<keyword evidence="4" id="KW-1185">Reference proteome</keyword>
<evidence type="ECO:0000313" key="3">
    <source>
        <dbReference type="EMBL" id="KFI94863.1"/>
    </source>
</evidence>
<dbReference type="GeneID" id="85166167"/>
<feature type="compositionally biased region" description="Polar residues" evidence="1">
    <location>
        <begin position="1"/>
        <end position="23"/>
    </location>
</feature>
<evidence type="ECO:0000313" key="4">
    <source>
        <dbReference type="Proteomes" id="UP000029033"/>
    </source>
</evidence>
<keyword evidence="2" id="KW-0472">Membrane</keyword>
<dbReference type="EMBL" id="JGZO01000005">
    <property type="protein sequence ID" value="KFI94863.1"/>
    <property type="molecule type" value="Genomic_DNA"/>
</dbReference>
<gene>
    <name evidence="3" type="ORF">BSCA_1508</name>
</gene>
<proteinExistence type="predicted"/>
<keyword evidence="2" id="KW-1133">Transmembrane helix</keyword>
<evidence type="ECO:0008006" key="5">
    <source>
        <dbReference type="Google" id="ProtNLM"/>
    </source>
</evidence>
<feature type="transmembrane region" description="Helical" evidence="2">
    <location>
        <begin position="174"/>
        <end position="192"/>
    </location>
</feature>
<protein>
    <recommendedName>
        <fullName evidence="5">Membrane associated protein</fullName>
    </recommendedName>
</protein>
<comment type="caution">
    <text evidence="3">The sequence shown here is derived from an EMBL/GenBank/DDBJ whole genome shotgun (WGS) entry which is preliminary data.</text>
</comment>
<dbReference type="eggNOG" id="ENOG5031E4N">
    <property type="taxonomic scope" value="Bacteria"/>
</dbReference>
<feature type="transmembrane region" description="Helical" evidence="2">
    <location>
        <begin position="149"/>
        <end position="168"/>
    </location>
</feature>
<name>A0A087DH63_9BIFI</name>
<feature type="region of interest" description="Disordered" evidence="1">
    <location>
        <begin position="1"/>
        <end position="47"/>
    </location>
</feature>
<dbReference type="OrthoDB" id="3232424at2"/>
<keyword evidence="2" id="KW-0812">Transmembrane</keyword>
<evidence type="ECO:0000256" key="1">
    <source>
        <dbReference type="SAM" id="MobiDB-lite"/>
    </source>
</evidence>
<dbReference type="Proteomes" id="UP000029033">
    <property type="component" value="Unassembled WGS sequence"/>
</dbReference>
<evidence type="ECO:0000256" key="2">
    <source>
        <dbReference type="SAM" id="Phobius"/>
    </source>
</evidence>
<accession>A0A087DH63</accession>
<sequence length="211" mass="22590">MTDLNNSNADGEQPNTTPSNDQTDGAKGAAGSPEHAAGAPDAGMSGDLDADWAAFAQAHADDLKDVEHSRNAKRFEKHAQRKEKEVLLSVSDLDNGTFTDDIMPLNQRRRGPRDNTNSSWLDTDDVMDRFGDDFTPPNPKIGPASKTKLVFWALLIVGVLGVIASVFFPALAAILGTIFGACALIGAGGLILRHKGHSETRDDYFDDGARV</sequence>
<feature type="region of interest" description="Disordered" evidence="1">
    <location>
        <begin position="103"/>
        <end position="122"/>
    </location>
</feature>
<reference evidence="3 4" key="1">
    <citation type="submission" date="2014-03" db="EMBL/GenBank/DDBJ databases">
        <title>Genomics of Bifidobacteria.</title>
        <authorList>
            <person name="Ventura M."/>
            <person name="Milani C."/>
            <person name="Lugli G.A."/>
        </authorList>
    </citation>
    <scope>NUCLEOTIDE SEQUENCE [LARGE SCALE GENOMIC DNA]</scope>
    <source>
        <strain evidence="3 4">LMG 21589</strain>
    </source>
</reference>